<dbReference type="Pfam" id="PF01370">
    <property type="entry name" value="Epimerase"/>
    <property type="match status" value="1"/>
</dbReference>
<evidence type="ECO:0000259" key="7">
    <source>
        <dbReference type="Pfam" id="PF01370"/>
    </source>
</evidence>
<evidence type="ECO:0000256" key="2">
    <source>
        <dbReference type="ARBA" id="ARBA00007637"/>
    </source>
</evidence>
<dbReference type="PANTHER" id="PTHR43725:SF53">
    <property type="entry name" value="UDP-ARABINOSE 4-EPIMERASE 1"/>
    <property type="match status" value="1"/>
</dbReference>
<name>A0A1M6BYW6_9FIRM</name>
<dbReference type="AlphaFoldDB" id="A0A1M6BYW6"/>
<dbReference type="PANTHER" id="PTHR43725">
    <property type="entry name" value="UDP-GLUCOSE 4-EPIMERASE"/>
    <property type="match status" value="1"/>
</dbReference>
<comment type="pathway">
    <text evidence="1">Carbohydrate metabolism; galactose metabolism.</text>
</comment>
<dbReference type="STRING" id="1122184.SAMN02745176_00594"/>
<dbReference type="GO" id="GO:0006012">
    <property type="term" value="P:galactose metabolic process"/>
    <property type="evidence" value="ECO:0007669"/>
    <property type="project" value="UniProtKB-KW"/>
</dbReference>
<feature type="domain" description="NAD-dependent epimerase/dehydratase" evidence="7">
    <location>
        <begin position="4"/>
        <end position="155"/>
    </location>
</feature>
<organism evidence="8 9">
    <name type="scientific">Lutispora thermophila DSM 19022</name>
    <dbReference type="NCBI Taxonomy" id="1122184"/>
    <lineage>
        <taxon>Bacteria</taxon>
        <taxon>Bacillati</taxon>
        <taxon>Bacillota</taxon>
        <taxon>Clostridia</taxon>
        <taxon>Lutisporales</taxon>
        <taxon>Lutisporaceae</taxon>
        <taxon>Lutispora</taxon>
    </lineage>
</organism>
<dbReference type="EMBL" id="FQZS01000004">
    <property type="protein sequence ID" value="SHI53638.1"/>
    <property type="molecule type" value="Genomic_DNA"/>
</dbReference>
<gene>
    <name evidence="8" type="ORF">SAMN02745176_00594</name>
</gene>
<evidence type="ECO:0000256" key="1">
    <source>
        <dbReference type="ARBA" id="ARBA00004947"/>
    </source>
</evidence>
<evidence type="ECO:0000256" key="3">
    <source>
        <dbReference type="ARBA" id="ARBA00018569"/>
    </source>
</evidence>
<evidence type="ECO:0000256" key="4">
    <source>
        <dbReference type="ARBA" id="ARBA00023144"/>
    </source>
</evidence>
<dbReference type="SUPFAM" id="SSF51735">
    <property type="entry name" value="NAD(P)-binding Rossmann-fold domains"/>
    <property type="match status" value="1"/>
</dbReference>
<keyword evidence="9" id="KW-1185">Reference proteome</keyword>
<keyword evidence="4" id="KW-0119">Carbohydrate metabolism</keyword>
<reference evidence="8 9" key="1">
    <citation type="submission" date="2016-11" db="EMBL/GenBank/DDBJ databases">
        <authorList>
            <person name="Jaros S."/>
            <person name="Januszkiewicz K."/>
            <person name="Wedrychowicz H."/>
        </authorList>
    </citation>
    <scope>NUCLEOTIDE SEQUENCE [LARGE SCALE GENOMIC DNA]</scope>
    <source>
        <strain evidence="8 9">DSM 19022</strain>
    </source>
</reference>
<comment type="similarity">
    <text evidence="2">Belongs to the NAD(P)-dependent epimerase/dehydratase family.</text>
</comment>
<evidence type="ECO:0000256" key="5">
    <source>
        <dbReference type="ARBA" id="ARBA00031367"/>
    </source>
</evidence>
<dbReference type="Proteomes" id="UP000184442">
    <property type="component" value="Unassembled WGS sequence"/>
</dbReference>
<proteinExistence type="inferred from homology"/>
<evidence type="ECO:0000313" key="8">
    <source>
        <dbReference type="EMBL" id="SHI53638.1"/>
    </source>
</evidence>
<accession>A0A1M6BYW6</accession>
<evidence type="ECO:0000313" key="9">
    <source>
        <dbReference type="Proteomes" id="UP000184442"/>
    </source>
</evidence>
<dbReference type="InterPro" id="IPR001509">
    <property type="entry name" value="Epimerase_deHydtase"/>
</dbReference>
<protein>
    <recommendedName>
        <fullName evidence="3">UDP-glucose 4-epimerase</fullName>
    </recommendedName>
    <alternativeName>
        <fullName evidence="6">Galactowaldenase</fullName>
    </alternativeName>
    <alternativeName>
        <fullName evidence="5">UDP-galactose 4-epimerase</fullName>
    </alternativeName>
</protein>
<dbReference type="Gene3D" id="3.40.50.720">
    <property type="entry name" value="NAD(P)-binding Rossmann-like Domain"/>
    <property type="match status" value="1"/>
</dbReference>
<sequence>MKKVLVTGGAGFIGSHVVDRVIEEGHEVVILDNLSTGKVQNINVHARFYIADIRDKDIGDIFKIEKPDIVIHHAAQIDVQRSIKEPAFDGDINIIGTVNMLENCRKFGVDKFIYASSAAIYGTPVYLPVDEKHSIEPISYYGVSKYTPELYIKVYN</sequence>
<keyword evidence="4" id="KW-0299">Galactose metabolism</keyword>
<evidence type="ECO:0000256" key="6">
    <source>
        <dbReference type="ARBA" id="ARBA00033067"/>
    </source>
</evidence>
<dbReference type="InterPro" id="IPR036291">
    <property type="entry name" value="NAD(P)-bd_dom_sf"/>
</dbReference>